<dbReference type="AlphaFoldDB" id="A0A2P2NSW6"/>
<dbReference type="EMBL" id="GGEC01065040">
    <property type="protein sequence ID" value="MBX45524.1"/>
    <property type="molecule type" value="Transcribed_RNA"/>
</dbReference>
<proteinExistence type="predicted"/>
<name>A0A2P2NSW6_RHIMU</name>
<sequence>MGMNLLHMTITPGSKTRLQNKRESQVVRRKGSPI</sequence>
<feature type="region of interest" description="Disordered" evidence="1">
    <location>
        <begin position="1"/>
        <end position="34"/>
    </location>
</feature>
<reference evidence="2" key="1">
    <citation type="submission" date="2018-02" db="EMBL/GenBank/DDBJ databases">
        <title>Rhizophora mucronata_Transcriptome.</title>
        <authorList>
            <person name="Meera S.P."/>
            <person name="Sreeshan A."/>
            <person name="Augustine A."/>
        </authorList>
    </citation>
    <scope>NUCLEOTIDE SEQUENCE</scope>
    <source>
        <tissue evidence="2">Leaf</tissue>
    </source>
</reference>
<organism evidence="2">
    <name type="scientific">Rhizophora mucronata</name>
    <name type="common">Asiatic mangrove</name>
    <dbReference type="NCBI Taxonomy" id="61149"/>
    <lineage>
        <taxon>Eukaryota</taxon>
        <taxon>Viridiplantae</taxon>
        <taxon>Streptophyta</taxon>
        <taxon>Embryophyta</taxon>
        <taxon>Tracheophyta</taxon>
        <taxon>Spermatophyta</taxon>
        <taxon>Magnoliopsida</taxon>
        <taxon>eudicotyledons</taxon>
        <taxon>Gunneridae</taxon>
        <taxon>Pentapetalae</taxon>
        <taxon>rosids</taxon>
        <taxon>fabids</taxon>
        <taxon>Malpighiales</taxon>
        <taxon>Rhizophoraceae</taxon>
        <taxon>Rhizophora</taxon>
    </lineage>
</organism>
<evidence type="ECO:0000256" key="1">
    <source>
        <dbReference type="SAM" id="MobiDB-lite"/>
    </source>
</evidence>
<accession>A0A2P2NSW6</accession>
<protein>
    <submittedName>
        <fullName evidence="2">Uncharacterized protein</fullName>
    </submittedName>
</protein>
<evidence type="ECO:0000313" key="2">
    <source>
        <dbReference type="EMBL" id="MBX45524.1"/>
    </source>
</evidence>